<evidence type="ECO:0000313" key="7">
    <source>
        <dbReference type="Proteomes" id="UP000516052"/>
    </source>
</evidence>
<dbReference type="Pfam" id="PF03466">
    <property type="entry name" value="LysR_substrate"/>
    <property type="match status" value="1"/>
</dbReference>
<comment type="similarity">
    <text evidence="1">Belongs to the LysR transcriptional regulatory family.</text>
</comment>
<dbReference type="PANTHER" id="PTHR30126:SF100">
    <property type="entry name" value="LYSR-FAMILY TRANSCRIPTIONAL REGULATOR"/>
    <property type="match status" value="1"/>
</dbReference>
<organism evidence="6 7">
    <name type="scientific">Streptomyces roseirectus</name>
    <dbReference type="NCBI Taxonomy" id="2768066"/>
    <lineage>
        <taxon>Bacteria</taxon>
        <taxon>Bacillati</taxon>
        <taxon>Actinomycetota</taxon>
        <taxon>Actinomycetes</taxon>
        <taxon>Kitasatosporales</taxon>
        <taxon>Streptomycetaceae</taxon>
        <taxon>Streptomyces</taxon>
    </lineage>
</organism>
<accession>A0A7H0IT37</accession>
<name>A0A7H0IT37_9ACTN</name>
<sequence length="288" mass="31573">MEFRQLVTFRKVAGLLSFTRAAEELNYAQSSVTSQIRALETSLGVELFDRLGGRIRLTPAGEKLVRHAERILESVEAARADVTGGPAATLVVGTMESITSYRMPPLLEFLHHRHPGLRLALRPSLCAETRQALRQGTYDVGFLMERETEHPGLETVVLTEEPLVLVGAPGHALAGERTLTLDELRAVPVLATEAGCAYRDLFEEQLGGEFLEFGTIEAIKRSVGSGLGIALLPEVTVAEELARGDMVVLPWRPSFTVHTQLAWRSGRLLPAEVRLFVDEAVRLMRAAG</sequence>
<keyword evidence="3" id="KW-0238">DNA-binding</keyword>
<evidence type="ECO:0000259" key="5">
    <source>
        <dbReference type="PROSITE" id="PS50931"/>
    </source>
</evidence>
<dbReference type="PROSITE" id="PS50931">
    <property type="entry name" value="HTH_LYSR"/>
    <property type="match status" value="1"/>
</dbReference>
<dbReference type="PRINTS" id="PR00039">
    <property type="entry name" value="HTHLYSR"/>
</dbReference>
<feature type="domain" description="HTH lysR-type" evidence="5">
    <location>
        <begin position="1"/>
        <end position="58"/>
    </location>
</feature>
<proteinExistence type="inferred from homology"/>
<dbReference type="SUPFAM" id="SSF46785">
    <property type="entry name" value="Winged helix' DNA-binding domain"/>
    <property type="match status" value="1"/>
</dbReference>
<evidence type="ECO:0000256" key="2">
    <source>
        <dbReference type="ARBA" id="ARBA00023015"/>
    </source>
</evidence>
<reference evidence="6 7" key="1">
    <citation type="submission" date="2020-08" db="EMBL/GenBank/DDBJ databases">
        <title>A novel species.</title>
        <authorList>
            <person name="Gao J."/>
        </authorList>
    </citation>
    <scope>NUCLEOTIDE SEQUENCE [LARGE SCALE GENOMIC DNA]</scope>
    <source>
        <strain evidence="6 7">CRXT-G-22</strain>
    </source>
</reference>
<evidence type="ECO:0000313" key="6">
    <source>
        <dbReference type="EMBL" id="QNP75953.1"/>
    </source>
</evidence>
<dbReference type="InterPro" id="IPR036390">
    <property type="entry name" value="WH_DNA-bd_sf"/>
</dbReference>
<evidence type="ECO:0000256" key="3">
    <source>
        <dbReference type="ARBA" id="ARBA00023125"/>
    </source>
</evidence>
<protein>
    <submittedName>
        <fullName evidence="6">LysR family transcriptional regulator</fullName>
    </submittedName>
</protein>
<dbReference type="GO" id="GO:0000976">
    <property type="term" value="F:transcription cis-regulatory region binding"/>
    <property type="evidence" value="ECO:0007669"/>
    <property type="project" value="TreeGrafter"/>
</dbReference>
<dbReference type="CDD" id="cd05466">
    <property type="entry name" value="PBP2_LTTR_substrate"/>
    <property type="match status" value="1"/>
</dbReference>
<keyword evidence="2" id="KW-0805">Transcription regulation</keyword>
<dbReference type="AlphaFoldDB" id="A0A7H0IT37"/>
<dbReference type="Gene3D" id="3.40.190.10">
    <property type="entry name" value="Periplasmic binding protein-like II"/>
    <property type="match status" value="2"/>
</dbReference>
<dbReference type="InterPro" id="IPR005119">
    <property type="entry name" value="LysR_subst-bd"/>
</dbReference>
<keyword evidence="4" id="KW-0804">Transcription</keyword>
<dbReference type="GO" id="GO:0003700">
    <property type="term" value="F:DNA-binding transcription factor activity"/>
    <property type="evidence" value="ECO:0007669"/>
    <property type="project" value="InterPro"/>
</dbReference>
<dbReference type="PANTHER" id="PTHR30126">
    <property type="entry name" value="HTH-TYPE TRANSCRIPTIONAL REGULATOR"/>
    <property type="match status" value="1"/>
</dbReference>
<dbReference type="SUPFAM" id="SSF53850">
    <property type="entry name" value="Periplasmic binding protein-like II"/>
    <property type="match status" value="1"/>
</dbReference>
<dbReference type="Proteomes" id="UP000516052">
    <property type="component" value="Chromosome"/>
</dbReference>
<evidence type="ECO:0000256" key="4">
    <source>
        <dbReference type="ARBA" id="ARBA00023163"/>
    </source>
</evidence>
<dbReference type="Pfam" id="PF00126">
    <property type="entry name" value="HTH_1"/>
    <property type="match status" value="1"/>
</dbReference>
<keyword evidence="7" id="KW-1185">Reference proteome</keyword>
<dbReference type="Gene3D" id="1.10.10.10">
    <property type="entry name" value="Winged helix-like DNA-binding domain superfamily/Winged helix DNA-binding domain"/>
    <property type="match status" value="1"/>
</dbReference>
<dbReference type="InterPro" id="IPR000847">
    <property type="entry name" value="LysR_HTH_N"/>
</dbReference>
<dbReference type="InterPro" id="IPR036388">
    <property type="entry name" value="WH-like_DNA-bd_sf"/>
</dbReference>
<dbReference type="EMBL" id="CP060828">
    <property type="protein sequence ID" value="QNP75953.1"/>
    <property type="molecule type" value="Genomic_DNA"/>
</dbReference>
<dbReference type="KEGG" id="sroi:IAG44_26635"/>
<gene>
    <name evidence="6" type="ORF">IAG44_26635</name>
</gene>
<dbReference type="FunFam" id="1.10.10.10:FF:000001">
    <property type="entry name" value="LysR family transcriptional regulator"/>
    <property type="match status" value="1"/>
</dbReference>
<evidence type="ECO:0000256" key="1">
    <source>
        <dbReference type="ARBA" id="ARBA00009437"/>
    </source>
</evidence>